<reference evidence="1 2" key="1">
    <citation type="journal article" date="2020" name="Cell">
        <title>Large-Scale Comparative Analyses of Tick Genomes Elucidate Their Genetic Diversity and Vector Capacities.</title>
        <authorList>
            <consortium name="Tick Genome and Microbiome Consortium (TIGMIC)"/>
            <person name="Jia N."/>
            <person name="Wang J."/>
            <person name="Shi W."/>
            <person name="Du L."/>
            <person name="Sun Y."/>
            <person name="Zhan W."/>
            <person name="Jiang J.F."/>
            <person name="Wang Q."/>
            <person name="Zhang B."/>
            <person name="Ji P."/>
            <person name="Bell-Sakyi L."/>
            <person name="Cui X.M."/>
            <person name="Yuan T.T."/>
            <person name="Jiang B.G."/>
            <person name="Yang W.F."/>
            <person name="Lam T.T."/>
            <person name="Chang Q.C."/>
            <person name="Ding S.J."/>
            <person name="Wang X.J."/>
            <person name="Zhu J.G."/>
            <person name="Ruan X.D."/>
            <person name="Zhao L."/>
            <person name="Wei J.T."/>
            <person name="Ye R.Z."/>
            <person name="Que T.C."/>
            <person name="Du C.H."/>
            <person name="Zhou Y.H."/>
            <person name="Cheng J.X."/>
            <person name="Dai P.F."/>
            <person name="Guo W.B."/>
            <person name="Han X.H."/>
            <person name="Huang E.J."/>
            <person name="Li L.F."/>
            <person name="Wei W."/>
            <person name="Gao Y.C."/>
            <person name="Liu J.Z."/>
            <person name="Shao H.Z."/>
            <person name="Wang X."/>
            <person name="Wang C.C."/>
            <person name="Yang T.C."/>
            <person name="Huo Q.B."/>
            <person name="Li W."/>
            <person name="Chen H.Y."/>
            <person name="Chen S.E."/>
            <person name="Zhou L.G."/>
            <person name="Ni X.B."/>
            <person name="Tian J.H."/>
            <person name="Sheng Y."/>
            <person name="Liu T."/>
            <person name="Pan Y.S."/>
            <person name="Xia L.Y."/>
            <person name="Li J."/>
            <person name="Zhao F."/>
            <person name="Cao W.C."/>
        </authorList>
    </citation>
    <scope>NUCLEOTIDE SEQUENCE [LARGE SCALE GENOMIC DNA]</scope>
    <source>
        <strain evidence="1">HaeL-2018</strain>
    </source>
</reference>
<organism evidence="1 2">
    <name type="scientific">Haemaphysalis longicornis</name>
    <name type="common">Bush tick</name>
    <dbReference type="NCBI Taxonomy" id="44386"/>
    <lineage>
        <taxon>Eukaryota</taxon>
        <taxon>Metazoa</taxon>
        <taxon>Ecdysozoa</taxon>
        <taxon>Arthropoda</taxon>
        <taxon>Chelicerata</taxon>
        <taxon>Arachnida</taxon>
        <taxon>Acari</taxon>
        <taxon>Parasitiformes</taxon>
        <taxon>Ixodida</taxon>
        <taxon>Ixodoidea</taxon>
        <taxon>Ixodidae</taxon>
        <taxon>Haemaphysalinae</taxon>
        <taxon>Haemaphysalis</taxon>
    </lineage>
</organism>
<dbReference type="AlphaFoldDB" id="A0A9J6FPE2"/>
<accession>A0A9J6FPE2</accession>
<dbReference type="OrthoDB" id="6495357at2759"/>
<proteinExistence type="predicted"/>
<evidence type="ECO:0000313" key="2">
    <source>
        <dbReference type="Proteomes" id="UP000821853"/>
    </source>
</evidence>
<protein>
    <submittedName>
        <fullName evidence="1">Uncharacterized protein</fullName>
    </submittedName>
</protein>
<keyword evidence="2" id="KW-1185">Reference proteome</keyword>
<name>A0A9J6FPE2_HAELO</name>
<gene>
    <name evidence="1" type="ORF">HPB48_017964</name>
</gene>
<dbReference type="VEuPathDB" id="VectorBase:HLOH_042148"/>
<evidence type="ECO:0000313" key="1">
    <source>
        <dbReference type="EMBL" id="KAH9364941.1"/>
    </source>
</evidence>
<dbReference type="EMBL" id="JABSTR010000003">
    <property type="protein sequence ID" value="KAH9364941.1"/>
    <property type="molecule type" value="Genomic_DNA"/>
</dbReference>
<sequence>MYCQMAITGNTRGNLRDVCTATLASHFHSCSTDGAGSHSLCPPSPESSCKHERAEAMAEPAPQPTPLLMKAQGLAPLPIYKRISGEKLRALKKDSERR</sequence>
<comment type="caution">
    <text evidence="1">The sequence shown here is derived from an EMBL/GenBank/DDBJ whole genome shotgun (WGS) entry which is preliminary data.</text>
</comment>
<dbReference type="Proteomes" id="UP000821853">
    <property type="component" value="Unassembled WGS sequence"/>
</dbReference>